<dbReference type="Pfam" id="PF13883">
    <property type="entry name" value="CREG_beta-barrel"/>
    <property type="match status" value="1"/>
</dbReference>
<evidence type="ECO:0000313" key="3">
    <source>
        <dbReference type="Proteomes" id="UP000009084"/>
    </source>
</evidence>
<gene>
    <name evidence="2" type="ORF">CPC735_024920</name>
</gene>
<comment type="caution">
    <text evidence="2">The sequence shown here is derived from an EMBL/GenBank/DDBJ whole genome shotgun (WGS) entry which is preliminary data.</text>
</comment>
<dbReference type="PANTHER" id="PTHR37273">
    <property type="entry name" value="CHROMOSOME 8, WHOLE GENOME SHOTGUN SEQUENCE"/>
    <property type="match status" value="1"/>
</dbReference>
<protein>
    <recommendedName>
        <fullName evidence="1">CREG-like beta-barrel domain-containing protein</fullName>
    </recommendedName>
</protein>
<dbReference type="VEuPathDB" id="FungiDB:CPC735_024920"/>
<evidence type="ECO:0000259" key="1">
    <source>
        <dbReference type="Pfam" id="PF13883"/>
    </source>
</evidence>
<dbReference type="SUPFAM" id="SSF50475">
    <property type="entry name" value="FMN-binding split barrel"/>
    <property type="match status" value="1"/>
</dbReference>
<reference evidence="2 3" key="1">
    <citation type="journal article" date="2009" name="Genome Res.">
        <title>Comparative genomic analyses of the human fungal pathogens Coccidioides and their relatives.</title>
        <authorList>
            <person name="Sharpton T.J."/>
            <person name="Stajich J.E."/>
            <person name="Rounsley S.D."/>
            <person name="Gardner M.J."/>
            <person name="Wortman J.R."/>
            <person name="Jordar V.S."/>
            <person name="Maiti R."/>
            <person name="Kodira C.D."/>
            <person name="Neafsey D.E."/>
            <person name="Zeng Q."/>
            <person name="Hung C.-Y."/>
            <person name="McMahan C."/>
            <person name="Muszewska A."/>
            <person name="Grynberg M."/>
            <person name="Mandel M.A."/>
            <person name="Kellner E.M."/>
            <person name="Barker B.M."/>
            <person name="Galgiani J.N."/>
            <person name="Orbach M.J."/>
            <person name="Kirkland T.N."/>
            <person name="Cole G.T."/>
            <person name="Henn M.R."/>
            <person name="Birren B.W."/>
            <person name="Taylor J.W."/>
        </authorList>
    </citation>
    <scope>NUCLEOTIDE SEQUENCE [LARGE SCALE GENOMIC DNA]</scope>
    <source>
        <strain evidence="3">C735</strain>
    </source>
</reference>
<dbReference type="EMBL" id="ACFW01000025">
    <property type="protein sequence ID" value="EER27156.1"/>
    <property type="molecule type" value="Genomic_DNA"/>
</dbReference>
<dbReference type="PANTHER" id="PTHR37273:SF1">
    <property type="entry name" value="ADL397C-AP"/>
    <property type="match status" value="1"/>
</dbReference>
<feature type="domain" description="CREG-like beta-barrel" evidence="1">
    <location>
        <begin position="138"/>
        <end position="309"/>
    </location>
</feature>
<dbReference type="OrthoDB" id="2138282at2759"/>
<dbReference type="Gene3D" id="2.30.110.10">
    <property type="entry name" value="Electron Transport, Fmn-binding Protein, Chain A"/>
    <property type="match status" value="1"/>
</dbReference>
<dbReference type="Proteomes" id="UP000009084">
    <property type="component" value="Unassembled WGS sequence"/>
</dbReference>
<dbReference type="InterPro" id="IPR012349">
    <property type="entry name" value="Split_barrel_FMN-bd"/>
</dbReference>
<name>C5P6V6_COCP7</name>
<sequence length="342" mass="37004">MGCFSAAAIFAVPPLQWESAESNSSQAPSPPDAALFLEVSTHRLLTIGGAVRDSIQPPMKLLSLSTLLSLSLSLSLGGASPVFLGGDKRDALYQKPIAPAGEFPFDSSPPEARMTIPYADDEPDSSLSIPSWPTTHLLARRLLGLSTTGVLSTVFPRTNRDPALIGVPIGLPDYFANCDDNSKLQDFLGSGNPLVLALNLGTSFRNTKAGSNISLSVDWWQHAPPDEDGDLDKAPAAFPRLSLIGWLEPLSTPLPDDARHAIEQCFLTAHPDAKYWLPGDPNAAHRGYWARLVVEKALWIGGFGDRARIGWLDIGDWRNIRKHGKSGERGWADVRLPGEEKD</sequence>
<accession>C5P6V6</accession>
<evidence type="ECO:0000313" key="2">
    <source>
        <dbReference type="EMBL" id="EER27156.1"/>
    </source>
</evidence>
<proteinExistence type="predicted"/>
<organism evidence="2 3">
    <name type="scientific">Coccidioides posadasii (strain C735)</name>
    <name type="common">Valley fever fungus</name>
    <dbReference type="NCBI Taxonomy" id="222929"/>
    <lineage>
        <taxon>Eukaryota</taxon>
        <taxon>Fungi</taxon>
        <taxon>Dikarya</taxon>
        <taxon>Ascomycota</taxon>
        <taxon>Pezizomycotina</taxon>
        <taxon>Eurotiomycetes</taxon>
        <taxon>Eurotiomycetidae</taxon>
        <taxon>Onygenales</taxon>
        <taxon>Onygenaceae</taxon>
        <taxon>Coccidioides</taxon>
    </lineage>
</organism>
<dbReference type="KEGG" id="cpw:9694796"/>
<dbReference type="InterPro" id="IPR055343">
    <property type="entry name" value="CREG_beta-barrel"/>
</dbReference>
<dbReference type="HOGENOM" id="CLU_056802_1_1_1"/>
<dbReference type="AlphaFoldDB" id="C5P6V6"/>